<sequence length="73" mass="8893">MVYRLKLPDDYKTIDKTVYWLRKNNNYYIIKSEKNTEDLFPDRAEAIKKFVKENKVDFKNAQDLIKVIQFCNQ</sequence>
<protein>
    <submittedName>
        <fullName evidence="1">Uncharacterized protein</fullName>
    </submittedName>
</protein>
<dbReference type="AlphaFoldDB" id="A0A512B7K6"/>
<dbReference type="Proteomes" id="UP000321513">
    <property type="component" value="Unassembled WGS sequence"/>
</dbReference>
<proteinExistence type="predicted"/>
<name>A0A512B7K6_9BACT</name>
<gene>
    <name evidence="1" type="ORF">SAE01_02930</name>
</gene>
<evidence type="ECO:0000313" key="1">
    <source>
        <dbReference type="EMBL" id="GEO07797.1"/>
    </source>
</evidence>
<reference evidence="1 2" key="1">
    <citation type="submission" date="2019-07" db="EMBL/GenBank/DDBJ databases">
        <title>Whole genome shotgun sequence of Segetibacter aerophilus NBRC 106135.</title>
        <authorList>
            <person name="Hosoyama A."/>
            <person name="Uohara A."/>
            <person name="Ohji S."/>
            <person name="Ichikawa N."/>
        </authorList>
    </citation>
    <scope>NUCLEOTIDE SEQUENCE [LARGE SCALE GENOMIC DNA]</scope>
    <source>
        <strain evidence="1 2">NBRC 106135</strain>
    </source>
</reference>
<keyword evidence="2" id="KW-1185">Reference proteome</keyword>
<dbReference type="EMBL" id="BJYT01000001">
    <property type="protein sequence ID" value="GEO07797.1"/>
    <property type="molecule type" value="Genomic_DNA"/>
</dbReference>
<dbReference type="RefSeq" id="WP_147201755.1">
    <property type="nucleotide sequence ID" value="NZ_BJYT01000001.1"/>
</dbReference>
<comment type="caution">
    <text evidence="1">The sequence shown here is derived from an EMBL/GenBank/DDBJ whole genome shotgun (WGS) entry which is preliminary data.</text>
</comment>
<accession>A0A512B7K6</accession>
<organism evidence="1 2">
    <name type="scientific">Segetibacter aerophilus</name>
    <dbReference type="NCBI Taxonomy" id="670293"/>
    <lineage>
        <taxon>Bacteria</taxon>
        <taxon>Pseudomonadati</taxon>
        <taxon>Bacteroidota</taxon>
        <taxon>Chitinophagia</taxon>
        <taxon>Chitinophagales</taxon>
        <taxon>Chitinophagaceae</taxon>
        <taxon>Segetibacter</taxon>
    </lineage>
</organism>
<dbReference type="OrthoDB" id="1100665at2"/>
<evidence type="ECO:0000313" key="2">
    <source>
        <dbReference type="Proteomes" id="UP000321513"/>
    </source>
</evidence>